<dbReference type="SUPFAM" id="SSF57701">
    <property type="entry name" value="Zn2/Cys6 DNA-binding domain"/>
    <property type="match status" value="1"/>
</dbReference>
<dbReference type="EMBL" id="JAGPYM010000018">
    <property type="protein sequence ID" value="KAH6885291.1"/>
    <property type="molecule type" value="Genomic_DNA"/>
</dbReference>
<dbReference type="InterPro" id="IPR001138">
    <property type="entry name" value="Zn2Cys6_DnaBD"/>
</dbReference>
<dbReference type="Pfam" id="PF00172">
    <property type="entry name" value="Zn_clus"/>
    <property type="match status" value="1"/>
</dbReference>
<gene>
    <name evidence="4" type="ORF">B0T10DRAFT_492370</name>
</gene>
<keyword evidence="1" id="KW-0539">Nucleus</keyword>
<evidence type="ECO:0000313" key="5">
    <source>
        <dbReference type="Proteomes" id="UP000777438"/>
    </source>
</evidence>
<dbReference type="PANTHER" id="PTHR47784:SF10">
    <property type="entry name" value="TRANSCRIPTION FACTOR, PUTATIVE (AFU_ORTHOLOGUE AFUA_6G14150)-RELATED"/>
    <property type="match status" value="1"/>
</dbReference>
<feature type="region of interest" description="Disordered" evidence="2">
    <location>
        <begin position="48"/>
        <end position="68"/>
    </location>
</feature>
<organism evidence="4 5">
    <name type="scientific">Thelonectria olida</name>
    <dbReference type="NCBI Taxonomy" id="1576542"/>
    <lineage>
        <taxon>Eukaryota</taxon>
        <taxon>Fungi</taxon>
        <taxon>Dikarya</taxon>
        <taxon>Ascomycota</taxon>
        <taxon>Pezizomycotina</taxon>
        <taxon>Sordariomycetes</taxon>
        <taxon>Hypocreomycetidae</taxon>
        <taxon>Hypocreales</taxon>
        <taxon>Nectriaceae</taxon>
        <taxon>Thelonectria</taxon>
    </lineage>
</organism>
<dbReference type="GO" id="GO:0008270">
    <property type="term" value="F:zinc ion binding"/>
    <property type="evidence" value="ECO:0007669"/>
    <property type="project" value="InterPro"/>
</dbReference>
<evidence type="ECO:0000259" key="3">
    <source>
        <dbReference type="PROSITE" id="PS50048"/>
    </source>
</evidence>
<accession>A0A9P8W1I7</accession>
<protein>
    <recommendedName>
        <fullName evidence="3">Zn(2)-C6 fungal-type domain-containing protein</fullName>
    </recommendedName>
</protein>
<dbReference type="AlphaFoldDB" id="A0A9P8W1I7"/>
<dbReference type="PROSITE" id="PS00463">
    <property type="entry name" value="ZN2_CY6_FUNGAL_1"/>
    <property type="match status" value="1"/>
</dbReference>
<evidence type="ECO:0000313" key="4">
    <source>
        <dbReference type="EMBL" id="KAH6885291.1"/>
    </source>
</evidence>
<dbReference type="Gene3D" id="4.10.240.10">
    <property type="entry name" value="Zn(2)-C6 fungal-type DNA-binding domain"/>
    <property type="match status" value="1"/>
</dbReference>
<feature type="domain" description="Zn(2)-C6 fungal-type" evidence="3">
    <location>
        <begin position="14"/>
        <end position="45"/>
    </location>
</feature>
<keyword evidence="5" id="KW-1185">Reference proteome</keyword>
<dbReference type="PANTHER" id="PTHR47784">
    <property type="entry name" value="STEROL UPTAKE CONTROL PROTEIN 2"/>
    <property type="match status" value="1"/>
</dbReference>
<dbReference type="PROSITE" id="PS50048">
    <property type="entry name" value="ZN2_CY6_FUNGAL_2"/>
    <property type="match status" value="1"/>
</dbReference>
<dbReference type="GO" id="GO:0001228">
    <property type="term" value="F:DNA-binding transcription activator activity, RNA polymerase II-specific"/>
    <property type="evidence" value="ECO:0007669"/>
    <property type="project" value="TreeGrafter"/>
</dbReference>
<comment type="caution">
    <text evidence="4">The sequence shown here is derived from an EMBL/GenBank/DDBJ whole genome shotgun (WGS) entry which is preliminary data.</text>
</comment>
<dbReference type="OrthoDB" id="5295362at2759"/>
<dbReference type="CDD" id="cd00067">
    <property type="entry name" value="GAL4"/>
    <property type="match status" value="1"/>
</dbReference>
<dbReference type="InterPro" id="IPR036864">
    <property type="entry name" value="Zn2-C6_fun-type_DNA-bd_sf"/>
</dbReference>
<evidence type="ECO:0000256" key="1">
    <source>
        <dbReference type="ARBA" id="ARBA00023242"/>
    </source>
</evidence>
<dbReference type="InterPro" id="IPR053157">
    <property type="entry name" value="Sterol_Uptake_Regulator"/>
</dbReference>
<reference evidence="4 5" key="1">
    <citation type="journal article" date="2021" name="Nat. Commun.">
        <title>Genetic determinants of endophytism in the Arabidopsis root mycobiome.</title>
        <authorList>
            <person name="Mesny F."/>
            <person name="Miyauchi S."/>
            <person name="Thiergart T."/>
            <person name="Pickel B."/>
            <person name="Atanasova L."/>
            <person name="Karlsson M."/>
            <person name="Huettel B."/>
            <person name="Barry K.W."/>
            <person name="Haridas S."/>
            <person name="Chen C."/>
            <person name="Bauer D."/>
            <person name="Andreopoulos W."/>
            <person name="Pangilinan J."/>
            <person name="LaButti K."/>
            <person name="Riley R."/>
            <person name="Lipzen A."/>
            <person name="Clum A."/>
            <person name="Drula E."/>
            <person name="Henrissat B."/>
            <person name="Kohler A."/>
            <person name="Grigoriev I.V."/>
            <person name="Martin F.M."/>
            <person name="Hacquard S."/>
        </authorList>
    </citation>
    <scope>NUCLEOTIDE SEQUENCE [LARGE SCALE GENOMIC DNA]</scope>
    <source>
        <strain evidence="4 5">MPI-CAGE-CH-0241</strain>
    </source>
</reference>
<sequence length="408" mass="45706">MQPKRRTHNKSRNGCHNCKRRHVKCDEEGPPCGNCFVRGLEDCSFPTTPKSAPSTSRDASSVGSPNSSSAIFTQKLELELMHRWTTTTFKSLCTIPEDEQWIRVGVPRWGLKNEFLLHGAFSLAALEIALCGDAVVDDDPKVYFKHALEYYDKASRVYRTELDNITPANLKCVFIFSSIAVLINMAIPQCERLVGGDESQRILDRMIALFHLLQKASYIAINNIDGLLSDPEAMPAIKAGLEALDKAPEKPLNDGVETALSRASVVIERCIPVPGEEDKAGREEALIRMQSYRTTVSALRMCFVEDSKKMIMGICIAFPALAGEHFAEELQRTEPVAMYLMMHWGVLLHHLGSKIWWAKTIGRRLVLEISETLSQSPSVMELAEWREGIVWAREEVEEPDSSEAIDVD</sequence>
<proteinExistence type="predicted"/>
<name>A0A9P8W1I7_9HYPO</name>
<dbReference type="Proteomes" id="UP000777438">
    <property type="component" value="Unassembled WGS sequence"/>
</dbReference>
<evidence type="ECO:0000256" key="2">
    <source>
        <dbReference type="SAM" id="MobiDB-lite"/>
    </source>
</evidence>
<dbReference type="SMART" id="SM00066">
    <property type="entry name" value="GAL4"/>
    <property type="match status" value="1"/>
</dbReference>
<feature type="compositionally biased region" description="Polar residues" evidence="2">
    <location>
        <begin position="48"/>
        <end position="59"/>
    </location>
</feature>